<protein>
    <submittedName>
        <fullName evidence="1">Uncharacterized protein</fullName>
    </submittedName>
</protein>
<sequence length="73" mass="8211">MVKREGNNIMKKHNQPHLSEKEIKALAHSTIEKFVNSCHCKNKDDIFIALSFLIDAGLNAGETVKYGKTEVVQ</sequence>
<proteinExistence type="predicted"/>
<reference evidence="1" key="2">
    <citation type="journal article" date="2014" name="Genome Biol. Evol.">
        <title>Settling down: the genome of Serratia symbiotica from the aphid Cinara tujafilina zooms in on the process of accommodation to a cooperative intracellular life.</title>
        <authorList>
            <person name="Manzano-Marin A."/>
            <person name="Latorre A."/>
        </authorList>
    </citation>
    <scope>NUCLEOTIDE SEQUENCE</scope>
    <source>
        <strain evidence="1">SCt-VLC</strain>
    </source>
</reference>
<gene>
    <name evidence="1" type="ORF">SCTVLC_2561</name>
</gene>
<reference evidence="1" key="1">
    <citation type="submission" date="2013-06" db="EMBL/GenBank/DDBJ databases">
        <authorList>
            <person name="Mazano-Marin A."/>
        </authorList>
    </citation>
    <scope>NUCLEOTIDE SEQUENCE</scope>
    <source>
        <strain evidence="1">SCt-VLC</strain>
    </source>
</reference>
<organism evidence="1">
    <name type="scientific">Serratia symbiotica SCt-VLC</name>
    <dbReference type="NCBI Taxonomy" id="1347341"/>
    <lineage>
        <taxon>Bacteria</taxon>
        <taxon>Pseudomonadati</taxon>
        <taxon>Pseudomonadota</taxon>
        <taxon>Gammaproteobacteria</taxon>
        <taxon>Enterobacterales</taxon>
        <taxon>Yersiniaceae</taxon>
        <taxon>Serratia</taxon>
        <taxon>Serratia symbiotica</taxon>
    </lineage>
</organism>
<dbReference type="AlphaFoldDB" id="A0A068RCU6"/>
<accession>A0A068RCU6</accession>
<name>A0A068RCU6_9GAMM</name>
<dbReference type="EMBL" id="FR904244">
    <property type="protein sequence ID" value="CDG49189.1"/>
    <property type="molecule type" value="Genomic_DNA"/>
</dbReference>
<evidence type="ECO:0000313" key="1">
    <source>
        <dbReference type="EMBL" id="CDG49189.1"/>
    </source>
</evidence>